<organism evidence="1">
    <name type="scientific">Arundo donax</name>
    <name type="common">Giant reed</name>
    <name type="synonym">Donax arundinaceus</name>
    <dbReference type="NCBI Taxonomy" id="35708"/>
    <lineage>
        <taxon>Eukaryota</taxon>
        <taxon>Viridiplantae</taxon>
        <taxon>Streptophyta</taxon>
        <taxon>Embryophyta</taxon>
        <taxon>Tracheophyta</taxon>
        <taxon>Spermatophyta</taxon>
        <taxon>Magnoliopsida</taxon>
        <taxon>Liliopsida</taxon>
        <taxon>Poales</taxon>
        <taxon>Poaceae</taxon>
        <taxon>PACMAD clade</taxon>
        <taxon>Arundinoideae</taxon>
        <taxon>Arundineae</taxon>
        <taxon>Arundo</taxon>
    </lineage>
</organism>
<reference evidence="1" key="1">
    <citation type="submission" date="2014-09" db="EMBL/GenBank/DDBJ databases">
        <authorList>
            <person name="Magalhaes I.L.F."/>
            <person name="Oliveira U."/>
            <person name="Santos F.R."/>
            <person name="Vidigal T.H.D.A."/>
            <person name="Brescovit A.D."/>
            <person name="Santos A.J."/>
        </authorList>
    </citation>
    <scope>NUCLEOTIDE SEQUENCE</scope>
    <source>
        <tissue evidence="1">Shoot tissue taken approximately 20 cm above the soil surface</tissue>
    </source>
</reference>
<sequence>MPFDPNIINPKYSTRLTD</sequence>
<proteinExistence type="predicted"/>
<evidence type="ECO:0000313" key="1">
    <source>
        <dbReference type="EMBL" id="JAD44486.1"/>
    </source>
</evidence>
<dbReference type="AlphaFoldDB" id="A0A0A9A080"/>
<accession>A0A0A9A080</accession>
<dbReference type="EMBL" id="GBRH01253409">
    <property type="protein sequence ID" value="JAD44486.1"/>
    <property type="molecule type" value="Transcribed_RNA"/>
</dbReference>
<reference evidence="1" key="2">
    <citation type="journal article" date="2015" name="Data Brief">
        <title>Shoot transcriptome of the giant reed, Arundo donax.</title>
        <authorList>
            <person name="Barrero R.A."/>
            <person name="Guerrero F.D."/>
            <person name="Moolhuijzen P."/>
            <person name="Goolsby J.A."/>
            <person name="Tidwell J."/>
            <person name="Bellgard S.E."/>
            <person name="Bellgard M.I."/>
        </authorList>
    </citation>
    <scope>NUCLEOTIDE SEQUENCE</scope>
    <source>
        <tissue evidence="1">Shoot tissue taken approximately 20 cm above the soil surface</tissue>
    </source>
</reference>
<name>A0A0A9A080_ARUDO</name>
<protein>
    <submittedName>
        <fullName evidence="1">Uncharacterized protein</fullName>
    </submittedName>
</protein>